<feature type="transmembrane region" description="Helical" evidence="8">
    <location>
        <begin position="633"/>
        <end position="651"/>
    </location>
</feature>
<feature type="compositionally biased region" description="Basic and acidic residues" evidence="7">
    <location>
        <begin position="674"/>
        <end position="686"/>
    </location>
</feature>
<dbReference type="SUPFAM" id="SSF53448">
    <property type="entry name" value="Nucleotide-diphospho-sugar transferases"/>
    <property type="match status" value="1"/>
</dbReference>
<keyword evidence="5 8" id="KW-1133">Transmembrane helix</keyword>
<name>A0A0K6HWK9_9HYPH</name>
<keyword evidence="3 9" id="KW-0808">Transferase</keyword>
<keyword evidence="4 8" id="KW-0812">Transmembrane</keyword>
<dbReference type="PANTHER" id="PTHR43867:SF2">
    <property type="entry name" value="CELLULOSE SYNTHASE CATALYTIC SUBUNIT A [UDP-FORMING]"/>
    <property type="match status" value="1"/>
</dbReference>
<proteinExistence type="predicted"/>
<dbReference type="Pfam" id="PF13641">
    <property type="entry name" value="Glyco_tranf_2_3"/>
    <property type="match status" value="1"/>
</dbReference>
<evidence type="ECO:0000313" key="9">
    <source>
        <dbReference type="EMBL" id="CUA95178.1"/>
    </source>
</evidence>
<reference evidence="10" key="1">
    <citation type="submission" date="2015-08" db="EMBL/GenBank/DDBJ databases">
        <authorList>
            <person name="Varghese N."/>
        </authorList>
    </citation>
    <scope>NUCLEOTIDE SEQUENCE [LARGE SCALE GENOMIC DNA]</scope>
    <source>
        <strain evidence="10">DSM 23407</strain>
    </source>
</reference>
<dbReference type="GO" id="GO:0016757">
    <property type="term" value="F:glycosyltransferase activity"/>
    <property type="evidence" value="ECO:0007669"/>
    <property type="project" value="UniProtKB-KW"/>
</dbReference>
<evidence type="ECO:0000256" key="6">
    <source>
        <dbReference type="ARBA" id="ARBA00023136"/>
    </source>
</evidence>
<sequence length="686" mass="75471">MSVVAQETASDTVKLPRMAADAGEAFLQCESPSPRPQAAAHKASSENGAVPKNERAAPQQLLQEEMHVLVSRGLSASALRSACQLASYHGVHPVHYMMRNAILTEDAYYSAVAEICGVPFLPAGSFRPLLVNGHVLQCGPGEAGPMMIGLGQEGPVYVVAPEPEHAAELRAFFLRHPDWSAAVRIATPSALRHALTVLNAPAGELEARFPHMSARTRVTPRQQIGAAAMAASFFTGMVLPFDVQMLLLSLVVGLTCILTAIARLSSAQQAQERARLAAEEAFFQSQRAAAHPHERPIQEEWPLYTVLVPLYKEAAVVPSLVDGLARLDYPPDRLDIRFLVEQDDRETRVAFRGLLREGMEVVVVPPGHPRTKPRALAYGLDSSMGEFVTIYDAEDRPEPGQLKKAVRKFRESPESLACLQASLVIDNAEESFFTRQFAMEYASLFDQVIPWFSGEEWPFPLGGTSNHFRRAALVTAGGWDPYNVTEDADLGLRLARLGFSSAALDSATYEEAPVTWKVWYAQRARWYKGWLQTVLVHLRDPSMLWRDMSPRRAVPLAFLIGGSLLTLGLHPIFCMILMGYLIGLWNMPVPDGLMSDITVCLSALAAISGYGAAVIAGRSAARARGFDPRFSDLALIPAYWLCASFAFYRAVWDFFIRPHHWHKTTHGTARKRKTPDFGKKGEDGSG</sequence>
<organism evidence="9 10">
    <name type="scientific">Pannonibacter indicus</name>
    <dbReference type="NCBI Taxonomy" id="466044"/>
    <lineage>
        <taxon>Bacteria</taxon>
        <taxon>Pseudomonadati</taxon>
        <taxon>Pseudomonadota</taxon>
        <taxon>Alphaproteobacteria</taxon>
        <taxon>Hyphomicrobiales</taxon>
        <taxon>Stappiaceae</taxon>
        <taxon>Pannonibacter</taxon>
    </lineage>
</organism>
<feature type="transmembrane region" description="Helical" evidence="8">
    <location>
        <begin position="601"/>
        <end position="621"/>
    </location>
</feature>
<evidence type="ECO:0000256" key="3">
    <source>
        <dbReference type="ARBA" id="ARBA00022679"/>
    </source>
</evidence>
<evidence type="ECO:0000256" key="5">
    <source>
        <dbReference type="ARBA" id="ARBA00022989"/>
    </source>
</evidence>
<evidence type="ECO:0000256" key="7">
    <source>
        <dbReference type="SAM" id="MobiDB-lite"/>
    </source>
</evidence>
<dbReference type="Gene3D" id="3.90.550.10">
    <property type="entry name" value="Spore Coat Polysaccharide Biosynthesis Protein SpsA, Chain A"/>
    <property type="match status" value="1"/>
</dbReference>
<feature type="transmembrane region" description="Helical" evidence="8">
    <location>
        <begin position="247"/>
        <end position="265"/>
    </location>
</feature>
<keyword evidence="6 8" id="KW-0472">Membrane</keyword>
<feature type="region of interest" description="Disordered" evidence="7">
    <location>
        <begin position="667"/>
        <end position="686"/>
    </location>
</feature>
<keyword evidence="2" id="KW-0328">Glycosyltransferase</keyword>
<feature type="transmembrane region" description="Helical" evidence="8">
    <location>
        <begin position="224"/>
        <end position="241"/>
    </location>
</feature>
<evidence type="ECO:0000256" key="8">
    <source>
        <dbReference type="SAM" id="Phobius"/>
    </source>
</evidence>
<dbReference type="GO" id="GO:0016020">
    <property type="term" value="C:membrane"/>
    <property type="evidence" value="ECO:0007669"/>
    <property type="project" value="UniProtKB-SubCell"/>
</dbReference>
<dbReference type="InterPro" id="IPR050321">
    <property type="entry name" value="Glycosyltr_2/OpgH_subfam"/>
</dbReference>
<feature type="region of interest" description="Disordered" evidence="7">
    <location>
        <begin position="30"/>
        <end position="53"/>
    </location>
</feature>
<evidence type="ECO:0000256" key="4">
    <source>
        <dbReference type="ARBA" id="ARBA00022692"/>
    </source>
</evidence>
<evidence type="ECO:0000313" key="10">
    <source>
        <dbReference type="Proteomes" id="UP000183900"/>
    </source>
</evidence>
<dbReference type="PANTHER" id="PTHR43867">
    <property type="entry name" value="CELLULOSE SYNTHASE CATALYTIC SUBUNIT A [UDP-FORMING]"/>
    <property type="match status" value="1"/>
</dbReference>
<comment type="subcellular location">
    <subcellularLocation>
        <location evidence="1">Membrane</location>
        <topology evidence="1">Multi-pass membrane protein</topology>
    </subcellularLocation>
</comment>
<feature type="transmembrane region" description="Helical" evidence="8">
    <location>
        <begin position="553"/>
        <end position="581"/>
    </location>
</feature>
<keyword evidence="10" id="KW-1185">Reference proteome</keyword>
<evidence type="ECO:0000256" key="2">
    <source>
        <dbReference type="ARBA" id="ARBA00022676"/>
    </source>
</evidence>
<dbReference type="AlphaFoldDB" id="A0A0K6HWK9"/>
<dbReference type="InterPro" id="IPR029044">
    <property type="entry name" value="Nucleotide-diphossugar_trans"/>
</dbReference>
<gene>
    <name evidence="9" type="ORF">Ga0061067_103465</name>
</gene>
<dbReference type="Proteomes" id="UP000183900">
    <property type="component" value="Unassembled WGS sequence"/>
</dbReference>
<protein>
    <submittedName>
        <fullName evidence="9">Glycosyltransferase, catalytic subunit of cellulose synthase and poly-beta-1,6-N-acetylglucosamine synthase</fullName>
    </submittedName>
</protein>
<accession>A0A0K6HWK9</accession>
<dbReference type="EMBL" id="CYHE01000003">
    <property type="protein sequence ID" value="CUA95178.1"/>
    <property type="molecule type" value="Genomic_DNA"/>
</dbReference>
<evidence type="ECO:0000256" key="1">
    <source>
        <dbReference type="ARBA" id="ARBA00004141"/>
    </source>
</evidence>